<dbReference type="EMBL" id="JACIIU010000046">
    <property type="protein sequence ID" value="MBB6262595.1"/>
    <property type="molecule type" value="Genomic_DNA"/>
</dbReference>
<sequence length="105" mass="11802">MAVASVFSIICNVSVPYGITTPDQPNISSTRWRTVADYSRLHYFFESALTPNIFWVDMKGLDFSKESGKVQKLDLGVNQSNIFPVRSLLISKSPNRSSFLVLNKI</sequence>
<dbReference type="Pfam" id="PF02275">
    <property type="entry name" value="CBAH"/>
    <property type="match status" value="1"/>
</dbReference>
<feature type="domain" description="Choloylglycine hydrolase/NAAA C-terminal" evidence="3">
    <location>
        <begin position="2"/>
        <end position="63"/>
    </location>
</feature>
<dbReference type="GO" id="GO:0016787">
    <property type="term" value="F:hydrolase activity"/>
    <property type="evidence" value="ECO:0007669"/>
    <property type="project" value="UniProtKB-KW"/>
</dbReference>
<accession>A0A841LW54</accession>
<evidence type="ECO:0000313" key="4">
    <source>
        <dbReference type="EMBL" id="MBB6262595.1"/>
    </source>
</evidence>
<keyword evidence="2" id="KW-0378">Hydrolase</keyword>
<dbReference type="InterPro" id="IPR029055">
    <property type="entry name" value="Ntn_hydrolases_N"/>
</dbReference>
<evidence type="ECO:0000313" key="5">
    <source>
        <dbReference type="Proteomes" id="UP000555393"/>
    </source>
</evidence>
<evidence type="ECO:0000259" key="3">
    <source>
        <dbReference type="Pfam" id="PF02275"/>
    </source>
</evidence>
<evidence type="ECO:0000256" key="2">
    <source>
        <dbReference type="ARBA" id="ARBA00022801"/>
    </source>
</evidence>
<protein>
    <submittedName>
        <fullName evidence="4">Penicillin V acylase-like amidase (Ntn superfamily)</fullName>
    </submittedName>
</protein>
<dbReference type="Gene3D" id="3.60.60.10">
    <property type="entry name" value="Penicillin V Acylase, Chain A"/>
    <property type="match status" value="1"/>
</dbReference>
<comment type="similarity">
    <text evidence="1">Belongs to the peptidase C59 family.</text>
</comment>
<reference evidence="4 5" key="1">
    <citation type="submission" date="2020-08" db="EMBL/GenBank/DDBJ databases">
        <title>Genomic Encyclopedia of Type Strains, Phase IV (KMG-IV): sequencing the most valuable type-strain genomes for metagenomic binning, comparative biology and taxonomic classification.</title>
        <authorList>
            <person name="Goeker M."/>
        </authorList>
    </citation>
    <scope>NUCLEOTIDE SEQUENCE [LARGE SCALE GENOMIC DNA]</scope>
    <source>
        <strain evidence="4 5">DSM 22336</strain>
    </source>
</reference>
<dbReference type="PANTHER" id="PTHR35527">
    <property type="entry name" value="CHOLOYLGLYCINE HYDROLASE"/>
    <property type="match status" value="1"/>
</dbReference>
<dbReference type="AlphaFoldDB" id="A0A841LW54"/>
<dbReference type="PANTHER" id="PTHR35527:SF2">
    <property type="entry name" value="HYDROLASE"/>
    <property type="match status" value="1"/>
</dbReference>
<dbReference type="Proteomes" id="UP000555393">
    <property type="component" value="Unassembled WGS sequence"/>
</dbReference>
<dbReference type="InterPro" id="IPR029132">
    <property type="entry name" value="CBAH/NAAA_C"/>
</dbReference>
<evidence type="ECO:0000256" key="1">
    <source>
        <dbReference type="ARBA" id="ARBA00006625"/>
    </source>
</evidence>
<dbReference type="InterPro" id="IPR052193">
    <property type="entry name" value="Peptidase_C59"/>
</dbReference>
<proteinExistence type="inferred from homology"/>
<gene>
    <name evidence="4" type="ORF">FHS77_003175</name>
</gene>
<dbReference type="SUPFAM" id="SSF56235">
    <property type="entry name" value="N-terminal nucleophile aminohydrolases (Ntn hydrolases)"/>
    <property type="match status" value="1"/>
</dbReference>
<organism evidence="4 5">
    <name type="scientific">Paenochrobactrum gallinarii</name>
    <dbReference type="NCBI Taxonomy" id="643673"/>
    <lineage>
        <taxon>Bacteria</taxon>
        <taxon>Pseudomonadati</taxon>
        <taxon>Pseudomonadota</taxon>
        <taxon>Alphaproteobacteria</taxon>
        <taxon>Hyphomicrobiales</taxon>
        <taxon>Brucellaceae</taxon>
        <taxon>Paenochrobactrum</taxon>
    </lineage>
</organism>
<comment type="caution">
    <text evidence="4">The sequence shown here is derived from an EMBL/GenBank/DDBJ whole genome shotgun (WGS) entry which is preliminary data.</text>
</comment>
<name>A0A841LW54_9HYPH</name>
<keyword evidence="5" id="KW-1185">Reference proteome</keyword>